<reference evidence="7" key="1">
    <citation type="journal article" date="2019" name="Int. J. Syst. Evol. Microbiol.">
        <title>The Global Catalogue of Microorganisms (GCM) 10K type strain sequencing project: providing services to taxonomists for standard genome sequencing and annotation.</title>
        <authorList>
            <consortium name="The Broad Institute Genomics Platform"/>
            <consortium name="The Broad Institute Genome Sequencing Center for Infectious Disease"/>
            <person name="Wu L."/>
            <person name="Ma J."/>
        </authorList>
    </citation>
    <scope>NUCLEOTIDE SEQUENCE [LARGE SCALE GENOMIC DNA]</scope>
    <source>
        <strain evidence="7">CCUG 61697</strain>
    </source>
</reference>
<keyword evidence="7" id="KW-1185">Reference proteome</keyword>
<dbReference type="InterPro" id="IPR003439">
    <property type="entry name" value="ABC_transporter-like_ATP-bd"/>
</dbReference>
<evidence type="ECO:0000256" key="1">
    <source>
        <dbReference type="ARBA" id="ARBA00005417"/>
    </source>
</evidence>
<dbReference type="InterPro" id="IPR027417">
    <property type="entry name" value="P-loop_NTPase"/>
</dbReference>
<name>A0ABW3J9D3_9HYPH</name>
<dbReference type="EMBL" id="JBHTJO010000001">
    <property type="protein sequence ID" value="MFD0986042.1"/>
    <property type="molecule type" value="Genomic_DNA"/>
</dbReference>
<keyword evidence="4 6" id="KW-0067">ATP-binding</keyword>
<dbReference type="RefSeq" id="WP_379085427.1">
    <property type="nucleotide sequence ID" value="NZ_JBHTJO010000001.1"/>
</dbReference>
<proteinExistence type="inferred from homology"/>
<evidence type="ECO:0000256" key="4">
    <source>
        <dbReference type="ARBA" id="ARBA00022840"/>
    </source>
</evidence>
<evidence type="ECO:0000313" key="6">
    <source>
        <dbReference type="EMBL" id="MFD0986042.1"/>
    </source>
</evidence>
<dbReference type="SUPFAM" id="SSF52540">
    <property type="entry name" value="P-loop containing nucleoside triphosphate hydrolases"/>
    <property type="match status" value="1"/>
</dbReference>
<accession>A0ABW3J9D3</accession>
<dbReference type="PROSITE" id="PS50893">
    <property type="entry name" value="ABC_TRANSPORTER_2"/>
    <property type="match status" value="1"/>
</dbReference>
<dbReference type="InterPro" id="IPR003593">
    <property type="entry name" value="AAA+_ATPase"/>
</dbReference>
<organism evidence="6 7">
    <name type="scientific">Methyloligella solikamskensis</name>
    <dbReference type="NCBI Taxonomy" id="1177756"/>
    <lineage>
        <taxon>Bacteria</taxon>
        <taxon>Pseudomonadati</taxon>
        <taxon>Pseudomonadota</taxon>
        <taxon>Alphaproteobacteria</taxon>
        <taxon>Hyphomicrobiales</taxon>
        <taxon>Hyphomicrobiaceae</taxon>
        <taxon>Methyloligella</taxon>
    </lineage>
</organism>
<dbReference type="InterPro" id="IPR017871">
    <property type="entry name" value="ABC_transporter-like_CS"/>
</dbReference>
<comment type="similarity">
    <text evidence="1">Belongs to the ABC transporter superfamily.</text>
</comment>
<feature type="domain" description="ABC transporter" evidence="5">
    <location>
        <begin position="38"/>
        <end position="272"/>
    </location>
</feature>
<gene>
    <name evidence="6" type="ORF">ACFQ2F_02895</name>
</gene>
<evidence type="ECO:0000256" key="2">
    <source>
        <dbReference type="ARBA" id="ARBA00022448"/>
    </source>
</evidence>
<dbReference type="PROSITE" id="PS00211">
    <property type="entry name" value="ABC_TRANSPORTER_1"/>
    <property type="match status" value="1"/>
</dbReference>
<dbReference type="Gene3D" id="3.40.50.300">
    <property type="entry name" value="P-loop containing nucleotide triphosphate hydrolases"/>
    <property type="match status" value="1"/>
</dbReference>
<dbReference type="CDD" id="cd03293">
    <property type="entry name" value="ABC_NrtD_SsuB_transporters"/>
    <property type="match status" value="1"/>
</dbReference>
<dbReference type="PANTHER" id="PTHR42788:SF13">
    <property type="entry name" value="ALIPHATIC SULFONATES IMPORT ATP-BINDING PROTEIN SSUB"/>
    <property type="match status" value="1"/>
</dbReference>
<protein>
    <submittedName>
        <fullName evidence="6">ABC transporter ATP-binding protein</fullName>
    </submittedName>
</protein>
<dbReference type="Pfam" id="PF00005">
    <property type="entry name" value="ABC_tran"/>
    <property type="match status" value="1"/>
</dbReference>
<sequence>MTSKTLKDAGKPVAEDSFAAQLLKGDGGGSETKGQTCLRVVDVSKVFPASGSASEPITALEPTSFDVPEGSITVLLGPSGCGKSTMLRMVAGLTEPTSGFIELEGKRVEGPGADRGMVFQSYTSFPWLTVRQNVEYGLRIGGVDRRMRRSEAEEFLHLVGLTEFADVYPSQLSGGMRQRVALARAMAPGPKILLLDEPYGALDYETRWKMQDLLLEIVDKTGLTALMVTHDIEEALYLADKVAIFKPHPGRLAEVVYPDVGRDEHEGKETLIVSEAFIHWQKHLLAGLRH</sequence>
<dbReference type="PANTHER" id="PTHR42788">
    <property type="entry name" value="TAURINE IMPORT ATP-BINDING PROTEIN-RELATED"/>
    <property type="match status" value="1"/>
</dbReference>
<keyword evidence="3" id="KW-0547">Nucleotide-binding</keyword>
<dbReference type="Proteomes" id="UP001597102">
    <property type="component" value="Unassembled WGS sequence"/>
</dbReference>
<keyword evidence="2" id="KW-0813">Transport</keyword>
<evidence type="ECO:0000313" key="7">
    <source>
        <dbReference type="Proteomes" id="UP001597102"/>
    </source>
</evidence>
<comment type="caution">
    <text evidence="6">The sequence shown here is derived from an EMBL/GenBank/DDBJ whole genome shotgun (WGS) entry which is preliminary data.</text>
</comment>
<evidence type="ECO:0000256" key="3">
    <source>
        <dbReference type="ARBA" id="ARBA00022741"/>
    </source>
</evidence>
<dbReference type="InterPro" id="IPR050166">
    <property type="entry name" value="ABC_transporter_ATP-bind"/>
</dbReference>
<evidence type="ECO:0000259" key="5">
    <source>
        <dbReference type="PROSITE" id="PS50893"/>
    </source>
</evidence>
<dbReference type="GO" id="GO:0005524">
    <property type="term" value="F:ATP binding"/>
    <property type="evidence" value="ECO:0007669"/>
    <property type="project" value="UniProtKB-KW"/>
</dbReference>
<dbReference type="SMART" id="SM00382">
    <property type="entry name" value="AAA"/>
    <property type="match status" value="1"/>
</dbReference>